<sequence length="147" mass="15866">MSRLPLIAPAQTELPSTTLSYSDESQATAILTRAKSKARQTNNSQSTGLVPVNENPEQILFPRGKPKARGQVPPALSIDTNATTLSNIASTSKTVRFREPVVCSPTDTESNPFYVPTAPSDDSLNLELPGQFRLPDTTVYHSVPNSL</sequence>
<name>A0A8H7C6L1_AGABI</name>
<dbReference type="Proteomes" id="UP000629468">
    <property type="component" value="Unassembled WGS sequence"/>
</dbReference>
<feature type="compositionally biased region" description="Polar residues" evidence="1">
    <location>
        <begin position="39"/>
        <end position="48"/>
    </location>
</feature>
<proteinExistence type="predicted"/>
<organism evidence="2 3">
    <name type="scientific">Agaricus bisporus var. burnettii</name>
    <dbReference type="NCBI Taxonomy" id="192524"/>
    <lineage>
        <taxon>Eukaryota</taxon>
        <taxon>Fungi</taxon>
        <taxon>Dikarya</taxon>
        <taxon>Basidiomycota</taxon>
        <taxon>Agaricomycotina</taxon>
        <taxon>Agaricomycetes</taxon>
        <taxon>Agaricomycetidae</taxon>
        <taxon>Agaricales</taxon>
        <taxon>Agaricineae</taxon>
        <taxon>Agaricaceae</taxon>
        <taxon>Agaricus</taxon>
    </lineage>
</organism>
<comment type="caution">
    <text evidence="2">The sequence shown here is derived from an EMBL/GenBank/DDBJ whole genome shotgun (WGS) entry which is preliminary data.</text>
</comment>
<evidence type="ECO:0000313" key="3">
    <source>
        <dbReference type="Proteomes" id="UP000629468"/>
    </source>
</evidence>
<protein>
    <submittedName>
        <fullName evidence="2">Uncharacterized protein</fullName>
    </submittedName>
</protein>
<reference evidence="2 3" key="1">
    <citation type="journal article" name="Sci. Rep.">
        <title>Telomere-to-telomere assembled and centromere annotated genomes of the two main subspecies of the button mushroom Agaricus bisporus reveal especially polymorphic chromosome ends.</title>
        <authorList>
            <person name="Sonnenberg A.S.M."/>
            <person name="Sedaghat-Telgerd N."/>
            <person name="Lavrijssen B."/>
            <person name="Ohm R.A."/>
            <person name="Hendrickx P.M."/>
            <person name="Scholtmeijer K."/>
            <person name="Baars J.J.P."/>
            <person name="van Peer A."/>
        </authorList>
    </citation>
    <scope>NUCLEOTIDE SEQUENCE [LARGE SCALE GENOMIC DNA]</scope>
    <source>
        <strain evidence="2 3">H119_p4</strain>
    </source>
</reference>
<accession>A0A8H7C6L1</accession>
<dbReference type="EMBL" id="JABXXO010000011">
    <property type="protein sequence ID" value="KAF7763817.1"/>
    <property type="molecule type" value="Genomic_DNA"/>
</dbReference>
<evidence type="ECO:0000313" key="2">
    <source>
        <dbReference type="EMBL" id="KAF7763817.1"/>
    </source>
</evidence>
<dbReference type="AlphaFoldDB" id="A0A8H7C6L1"/>
<gene>
    <name evidence="2" type="ORF">Agabi119p4_8354</name>
</gene>
<feature type="region of interest" description="Disordered" evidence="1">
    <location>
        <begin position="34"/>
        <end position="75"/>
    </location>
</feature>
<evidence type="ECO:0000256" key="1">
    <source>
        <dbReference type="SAM" id="MobiDB-lite"/>
    </source>
</evidence>